<dbReference type="Gene3D" id="1.10.10.60">
    <property type="entry name" value="Homeodomain-like"/>
    <property type="match status" value="1"/>
</dbReference>
<keyword evidence="2 5" id="KW-0238">DNA-binding</keyword>
<feature type="domain" description="HTH araC/xylS-type" evidence="4">
    <location>
        <begin position="622"/>
        <end position="720"/>
    </location>
</feature>
<dbReference type="InterPro" id="IPR018060">
    <property type="entry name" value="HTH_AraC"/>
</dbReference>
<dbReference type="Pfam" id="PF12833">
    <property type="entry name" value="HTH_18"/>
    <property type="match status" value="1"/>
</dbReference>
<dbReference type="SUPFAM" id="SSF46689">
    <property type="entry name" value="Homeodomain-like"/>
    <property type="match status" value="1"/>
</dbReference>
<dbReference type="EMBL" id="FRCT01000004">
    <property type="protein sequence ID" value="SHM42552.1"/>
    <property type="molecule type" value="Genomic_DNA"/>
</dbReference>
<evidence type="ECO:0000313" key="5">
    <source>
        <dbReference type="EMBL" id="SHM42552.1"/>
    </source>
</evidence>
<dbReference type="PANTHER" id="PTHR30146:SF24">
    <property type="entry name" value="XYLOSE OPERON REGULATORY PROTEIN"/>
    <property type="match status" value="1"/>
</dbReference>
<dbReference type="InterPro" id="IPR028082">
    <property type="entry name" value="Peripla_BP_I"/>
</dbReference>
<evidence type="ECO:0000256" key="2">
    <source>
        <dbReference type="ARBA" id="ARBA00023125"/>
    </source>
</evidence>
<evidence type="ECO:0000259" key="4">
    <source>
        <dbReference type="PROSITE" id="PS01124"/>
    </source>
</evidence>
<dbReference type="AlphaFoldDB" id="A0A1M7IP28"/>
<organism evidence="5 6">
    <name type="scientific">Ruminococcus flavefaciens</name>
    <dbReference type="NCBI Taxonomy" id="1265"/>
    <lineage>
        <taxon>Bacteria</taxon>
        <taxon>Bacillati</taxon>
        <taxon>Bacillota</taxon>
        <taxon>Clostridia</taxon>
        <taxon>Eubacteriales</taxon>
        <taxon>Oscillospiraceae</taxon>
        <taxon>Ruminococcus</taxon>
    </lineage>
</organism>
<dbReference type="GO" id="GO:0003700">
    <property type="term" value="F:DNA-binding transcription factor activity"/>
    <property type="evidence" value="ECO:0007669"/>
    <property type="project" value="InterPro"/>
</dbReference>
<dbReference type="RefSeq" id="WP_242939948.1">
    <property type="nucleotide sequence ID" value="NZ_FRCT01000004.1"/>
</dbReference>
<sequence>MIKKKRMIFGVVAAEANSIEQRQIIKGIARFDQCVGIDTIIFSNNYNPNVKEKELFCENRIYDLIMSEEIDALIIISESFVNEDLRKGIADLLSRKTTIPIVVVGTYLAELDMPQCTFINTSDENDIEDLTDHLVEKHGFTEIDIITGYDFIEASNLRVNGYRKSLEKHGIEYDEKRVHYGNFWMNSGEELAERYHSGELPLPQAIVCANDYMAYGLIDKFDELGIKVPDDVTVVGYEFVGDRFMHSPLLTTYKRNRETIGEDAANLVYSRIKKREFLFAPPKGEMICGTSCTCGVNRVQYKDELKTARSKKEYDNWNLFNPLDQKLTECRTLGEFTDICSEYHWQVRGIQSFYLCLYKNWYDTDAELSEILSCQSMVKWEDRTPFDMHKFNFAALLSKNYEPAVYYFNPLFFNDRLFGHLVLKYHDPDTYDDIYRNWLKSMSNGLEFLRMKNDIQYLTQCQNLSDMRDTLTGMYNETGMRKAYHTLDLDDKEYAVVMLRIGISNAGFYELNGKIPAVMDAAEAINQFCGSNDICGRVNDNTFACIIQGETDTELLENRLISIMLQHTVYIDQYGLDSFVCAALKCKEKSYTKLTAACTDILAERQREKMEMRMRPHYEDMLSIRSYIYSNPQDSFESEKLRKLYPYSAGHLREVYKKCFGVSIHKDCINARMAKATYCLTVTPLSMAEIAEQCGYVDSKYFLRQFLATVGVTPNQYRNMAK</sequence>
<accession>A0A1M7IP28</accession>
<reference evidence="5 6" key="1">
    <citation type="submission" date="2016-11" db="EMBL/GenBank/DDBJ databases">
        <authorList>
            <person name="Jaros S."/>
            <person name="Januszkiewicz K."/>
            <person name="Wedrychowicz H."/>
        </authorList>
    </citation>
    <scope>NUCLEOTIDE SEQUENCE [LARGE SCALE GENOMIC DNA]</scope>
    <source>
        <strain evidence="5 6">Y1</strain>
    </source>
</reference>
<keyword evidence="1" id="KW-0805">Transcription regulation</keyword>
<dbReference type="PROSITE" id="PS01124">
    <property type="entry name" value="HTH_ARAC_FAMILY_2"/>
    <property type="match status" value="1"/>
</dbReference>
<dbReference type="InterPro" id="IPR046335">
    <property type="entry name" value="LacI/GalR-like_sensor"/>
</dbReference>
<dbReference type="SMART" id="SM00342">
    <property type="entry name" value="HTH_ARAC"/>
    <property type="match status" value="1"/>
</dbReference>
<protein>
    <submittedName>
        <fullName evidence="5">DNA-binding transcriptional regulator, LacI/PurR family</fullName>
    </submittedName>
</protein>
<keyword evidence="3" id="KW-0804">Transcription</keyword>
<dbReference type="InterPro" id="IPR018062">
    <property type="entry name" value="HTH_AraC-typ_CS"/>
</dbReference>
<dbReference type="Pfam" id="PF13377">
    <property type="entry name" value="Peripla_BP_3"/>
    <property type="match status" value="1"/>
</dbReference>
<dbReference type="PROSITE" id="PS00041">
    <property type="entry name" value="HTH_ARAC_FAMILY_1"/>
    <property type="match status" value="1"/>
</dbReference>
<dbReference type="GO" id="GO:0000976">
    <property type="term" value="F:transcription cis-regulatory region binding"/>
    <property type="evidence" value="ECO:0007669"/>
    <property type="project" value="TreeGrafter"/>
</dbReference>
<dbReference type="InterPro" id="IPR009057">
    <property type="entry name" value="Homeodomain-like_sf"/>
</dbReference>
<evidence type="ECO:0000256" key="3">
    <source>
        <dbReference type="ARBA" id="ARBA00023163"/>
    </source>
</evidence>
<dbReference type="PANTHER" id="PTHR30146">
    <property type="entry name" value="LACI-RELATED TRANSCRIPTIONAL REPRESSOR"/>
    <property type="match status" value="1"/>
</dbReference>
<proteinExistence type="predicted"/>
<gene>
    <name evidence="5" type="ORF">SAMN04487860_104237</name>
</gene>
<dbReference type="Proteomes" id="UP000184394">
    <property type="component" value="Unassembled WGS sequence"/>
</dbReference>
<evidence type="ECO:0000256" key="1">
    <source>
        <dbReference type="ARBA" id="ARBA00023015"/>
    </source>
</evidence>
<dbReference type="SUPFAM" id="SSF53822">
    <property type="entry name" value="Periplasmic binding protein-like I"/>
    <property type="match status" value="1"/>
</dbReference>
<name>A0A1M7IP28_RUMFL</name>
<evidence type="ECO:0000313" key="6">
    <source>
        <dbReference type="Proteomes" id="UP000184394"/>
    </source>
</evidence>
<dbReference type="CDD" id="cd06267">
    <property type="entry name" value="PBP1_LacI_sugar_binding-like"/>
    <property type="match status" value="1"/>
</dbReference>
<dbReference type="Gene3D" id="3.40.50.2300">
    <property type="match status" value="2"/>
</dbReference>